<accession>A0A833VRW5</accession>
<dbReference type="PANTHER" id="PTHR32141">
    <property type="match status" value="1"/>
</dbReference>
<dbReference type="Gene3D" id="1.20.1280.50">
    <property type="match status" value="1"/>
</dbReference>
<evidence type="ECO:0000259" key="2">
    <source>
        <dbReference type="Pfam" id="PF08387"/>
    </source>
</evidence>
<organism evidence="4 5">
    <name type="scientific">Carex littledalei</name>
    <dbReference type="NCBI Taxonomy" id="544730"/>
    <lineage>
        <taxon>Eukaryota</taxon>
        <taxon>Viridiplantae</taxon>
        <taxon>Streptophyta</taxon>
        <taxon>Embryophyta</taxon>
        <taxon>Tracheophyta</taxon>
        <taxon>Spermatophyta</taxon>
        <taxon>Magnoliopsida</taxon>
        <taxon>Liliopsida</taxon>
        <taxon>Poales</taxon>
        <taxon>Cyperaceae</taxon>
        <taxon>Cyperoideae</taxon>
        <taxon>Cariceae</taxon>
        <taxon>Carex</taxon>
        <taxon>Carex subgen. Euthyceras</taxon>
    </lineage>
</organism>
<sequence length="420" mass="47906">MAPGGSTEKRKSNSSNANVVDTNVDYISLLPDALLITIISLLPAKDAGRTTILSKRWRPLWASTPLNLIDVELCDSRTMCRYFNIFLCTHDRMWGVTKILESHPGPVNRFCLVHGDLNFVDPFVDNWLDTVTKKGVKELELRMCHDTHPVPTYILQCRSLKLLTLKNTRFPDLSVDSPTFSGLLELTLSRVIITDSDLEKLVMGFHALRSLSILTALPDLGKFGGKRRFHLRSRSLRSFTIVSGTVTELFIDAPNLERCLIEPQFALGMSVKILSAPQLKLVGYLDIDSYLSKLGNNLRQLLPPKVPVFLSFGFWENVQCLEHHLKRVIFHQYKDRKGESDFARYLLSNGKVLKEMKFLVPKGSNRSWADMENKLLGSKMAAPYGTRIIWQEFEDREGVFYFYINASNWSRVDPLMDMNE</sequence>
<feature type="domain" description="FBD" evidence="2">
    <location>
        <begin position="319"/>
        <end position="358"/>
    </location>
</feature>
<feature type="domain" description="F-box/LRR-repeat protein 15/At3g58940/PEG3-like LRR" evidence="3">
    <location>
        <begin position="124"/>
        <end position="296"/>
    </location>
</feature>
<comment type="caution">
    <text evidence="4">The sequence shown here is derived from an EMBL/GenBank/DDBJ whole genome shotgun (WGS) entry which is preliminary data.</text>
</comment>
<name>A0A833VRW5_9POAL</name>
<evidence type="ECO:0000313" key="4">
    <source>
        <dbReference type="EMBL" id="KAF3339300.1"/>
    </source>
</evidence>
<dbReference type="Pfam" id="PF08387">
    <property type="entry name" value="FBD"/>
    <property type="match status" value="1"/>
</dbReference>
<gene>
    <name evidence="4" type="ORF">FCM35_KLT16771</name>
</gene>
<evidence type="ECO:0000259" key="3">
    <source>
        <dbReference type="Pfam" id="PF24758"/>
    </source>
</evidence>
<evidence type="ECO:0000313" key="5">
    <source>
        <dbReference type="Proteomes" id="UP000623129"/>
    </source>
</evidence>
<feature type="domain" description="F-box" evidence="1">
    <location>
        <begin position="27"/>
        <end position="66"/>
    </location>
</feature>
<dbReference type="CDD" id="cd22160">
    <property type="entry name" value="F-box_AtFBL13-like"/>
    <property type="match status" value="1"/>
</dbReference>
<dbReference type="AlphaFoldDB" id="A0A833VRW5"/>
<dbReference type="InterPro" id="IPR032675">
    <property type="entry name" value="LRR_dom_sf"/>
</dbReference>
<dbReference type="SUPFAM" id="SSF81383">
    <property type="entry name" value="F-box domain"/>
    <property type="match status" value="1"/>
</dbReference>
<dbReference type="Pfam" id="PF00646">
    <property type="entry name" value="F-box"/>
    <property type="match status" value="1"/>
</dbReference>
<evidence type="ECO:0000259" key="1">
    <source>
        <dbReference type="Pfam" id="PF00646"/>
    </source>
</evidence>
<dbReference type="PANTHER" id="PTHR32141:SF179">
    <property type="entry name" value="F-BOX DOMAIN-CONTAINING PROTEIN"/>
    <property type="match status" value="1"/>
</dbReference>
<dbReference type="EMBL" id="SWLB01000004">
    <property type="protein sequence ID" value="KAF3339300.1"/>
    <property type="molecule type" value="Genomic_DNA"/>
</dbReference>
<dbReference type="SUPFAM" id="SSF52047">
    <property type="entry name" value="RNI-like"/>
    <property type="match status" value="1"/>
</dbReference>
<dbReference type="InterPro" id="IPR001810">
    <property type="entry name" value="F-box_dom"/>
</dbReference>
<dbReference type="InterPro" id="IPR055302">
    <property type="entry name" value="F-box_dom-containing"/>
</dbReference>
<dbReference type="Pfam" id="PF24758">
    <property type="entry name" value="LRR_At5g56370"/>
    <property type="match status" value="1"/>
</dbReference>
<dbReference type="Gene3D" id="3.80.10.10">
    <property type="entry name" value="Ribonuclease Inhibitor"/>
    <property type="match status" value="1"/>
</dbReference>
<dbReference type="InterPro" id="IPR036047">
    <property type="entry name" value="F-box-like_dom_sf"/>
</dbReference>
<dbReference type="InterPro" id="IPR053781">
    <property type="entry name" value="F-box_AtFBL13-like"/>
</dbReference>
<keyword evidence="5" id="KW-1185">Reference proteome</keyword>
<protein>
    <submittedName>
        <fullName evidence="4">F-box/LRR-repeat protein</fullName>
    </submittedName>
</protein>
<dbReference type="InterPro" id="IPR055411">
    <property type="entry name" value="LRR_FXL15/At3g58940/PEG3-like"/>
</dbReference>
<dbReference type="InterPro" id="IPR006566">
    <property type="entry name" value="FBD"/>
</dbReference>
<dbReference type="OrthoDB" id="602515at2759"/>
<dbReference type="Proteomes" id="UP000623129">
    <property type="component" value="Unassembled WGS sequence"/>
</dbReference>
<proteinExistence type="predicted"/>
<reference evidence="4" key="1">
    <citation type="submission" date="2020-01" db="EMBL/GenBank/DDBJ databases">
        <title>Genome sequence of Kobresia littledalei, the first chromosome-level genome in the family Cyperaceae.</title>
        <authorList>
            <person name="Qu G."/>
        </authorList>
    </citation>
    <scope>NUCLEOTIDE SEQUENCE</scope>
    <source>
        <strain evidence="4">C.B.Clarke</strain>
        <tissue evidence="4">Leaf</tissue>
    </source>
</reference>